<dbReference type="Pfam" id="PF00145">
    <property type="entry name" value="DNA_methylase"/>
    <property type="match status" value="1"/>
</dbReference>
<keyword evidence="1" id="KW-0489">Methyltransferase</keyword>
<dbReference type="SUPFAM" id="SSF53335">
    <property type="entry name" value="S-adenosyl-L-methionine-dependent methyltransferases"/>
    <property type="match status" value="1"/>
</dbReference>
<dbReference type="EMBL" id="CAMXCT010001890">
    <property type="protein sequence ID" value="CAI3993902.1"/>
    <property type="molecule type" value="Genomic_DNA"/>
</dbReference>
<reference evidence="4" key="1">
    <citation type="submission" date="2022-10" db="EMBL/GenBank/DDBJ databases">
        <authorList>
            <person name="Chen Y."/>
            <person name="Dougan E. K."/>
            <person name="Chan C."/>
            <person name="Rhodes N."/>
            <person name="Thang M."/>
        </authorList>
    </citation>
    <scope>NUCLEOTIDE SEQUENCE</scope>
</reference>
<dbReference type="EMBL" id="CAMXCT030001890">
    <property type="protein sequence ID" value="CAL4781214.1"/>
    <property type="molecule type" value="Genomic_DNA"/>
</dbReference>
<organism evidence="4">
    <name type="scientific">Cladocopium goreaui</name>
    <dbReference type="NCBI Taxonomy" id="2562237"/>
    <lineage>
        <taxon>Eukaryota</taxon>
        <taxon>Sar</taxon>
        <taxon>Alveolata</taxon>
        <taxon>Dinophyceae</taxon>
        <taxon>Suessiales</taxon>
        <taxon>Symbiodiniaceae</taxon>
        <taxon>Cladocopium</taxon>
    </lineage>
</organism>
<gene>
    <name evidence="4" type="ORF">C1SCF055_LOCUS20604</name>
</gene>
<dbReference type="EMBL" id="CAMXCT020001890">
    <property type="protein sequence ID" value="CAL1147277.1"/>
    <property type="molecule type" value="Genomic_DNA"/>
</dbReference>
<dbReference type="Gene3D" id="3.40.50.150">
    <property type="entry name" value="Vaccinia Virus protein VP39"/>
    <property type="match status" value="1"/>
</dbReference>
<keyword evidence="2" id="KW-0808">Transferase</keyword>
<keyword evidence="6" id="KW-1185">Reference proteome</keyword>
<evidence type="ECO:0000313" key="6">
    <source>
        <dbReference type="Proteomes" id="UP001152797"/>
    </source>
</evidence>
<feature type="compositionally biased region" description="Acidic residues" evidence="3">
    <location>
        <begin position="14"/>
        <end position="24"/>
    </location>
</feature>
<evidence type="ECO:0000256" key="1">
    <source>
        <dbReference type="ARBA" id="ARBA00022603"/>
    </source>
</evidence>
<feature type="region of interest" description="Disordered" evidence="3">
    <location>
        <begin position="1"/>
        <end position="46"/>
    </location>
</feature>
<reference evidence="5 6" key="2">
    <citation type="submission" date="2024-05" db="EMBL/GenBank/DDBJ databases">
        <authorList>
            <person name="Chen Y."/>
            <person name="Shah S."/>
            <person name="Dougan E. K."/>
            <person name="Thang M."/>
            <person name="Chan C."/>
        </authorList>
    </citation>
    <scope>NUCLEOTIDE SEQUENCE [LARGE SCALE GENOMIC DNA]</scope>
</reference>
<dbReference type="AlphaFoldDB" id="A0A9P1CKF3"/>
<dbReference type="GO" id="GO:0008168">
    <property type="term" value="F:methyltransferase activity"/>
    <property type="evidence" value="ECO:0007669"/>
    <property type="project" value="UniProtKB-KW"/>
</dbReference>
<protein>
    <submittedName>
        <fullName evidence="4">Uncharacterized protein</fullName>
    </submittedName>
</protein>
<dbReference type="GO" id="GO:0032259">
    <property type="term" value="P:methylation"/>
    <property type="evidence" value="ECO:0007669"/>
    <property type="project" value="UniProtKB-KW"/>
</dbReference>
<evidence type="ECO:0000256" key="2">
    <source>
        <dbReference type="ARBA" id="ARBA00022679"/>
    </source>
</evidence>
<dbReference type="OrthoDB" id="414162at2759"/>
<comment type="caution">
    <text evidence="4">The sequence shown here is derived from an EMBL/GenBank/DDBJ whole genome shotgun (WGS) entry which is preliminary data.</text>
</comment>
<proteinExistence type="predicted"/>
<evidence type="ECO:0000256" key="3">
    <source>
        <dbReference type="SAM" id="MobiDB-lite"/>
    </source>
</evidence>
<evidence type="ECO:0000313" key="4">
    <source>
        <dbReference type="EMBL" id="CAI3993902.1"/>
    </source>
</evidence>
<accession>A0A9P1CKF3</accession>
<sequence length="237" mass="25657">MTWAKAAESHALQEEAESESIEEAEAIRSQSPPPSPDSEGGDSDGQFLPELYWAHPIMKVLAENLGNAGKMNRELTLVSACSGSLAESTVLQVLGISHKILSASDNDTGALDFIRANFEVEHLHDSMESQTSGQTCLLCRSKGKCCVIPKRADLFVAGLPCKPYSLQRAKRFASGSVKGHSAYDLAFGEFAEWLNVHNPKSGVFENVMGMDMGEDSADESTPLRRTPLAFCTFVSLN</sequence>
<name>A0A9P1CKF3_9DINO</name>
<dbReference type="Proteomes" id="UP001152797">
    <property type="component" value="Unassembled WGS sequence"/>
</dbReference>
<evidence type="ECO:0000313" key="5">
    <source>
        <dbReference type="EMBL" id="CAL4781214.1"/>
    </source>
</evidence>
<dbReference type="InterPro" id="IPR029063">
    <property type="entry name" value="SAM-dependent_MTases_sf"/>
</dbReference>
<dbReference type="InterPro" id="IPR001525">
    <property type="entry name" value="C5_MeTfrase"/>
</dbReference>